<proteinExistence type="inferred from homology"/>
<dbReference type="GeneID" id="81431705"/>
<reference evidence="3" key="2">
    <citation type="journal article" date="2023" name="IMA Fungus">
        <title>Comparative genomic study of the Penicillium genus elucidates a diverse pangenome and 15 lateral gene transfer events.</title>
        <authorList>
            <person name="Petersen C."/>
            <person name="Sorensen T."/>
            <person name="Nielsen M.R."/>
            <person name="Sondergaard T.E."/>
            <person name="Sorensen J.L."/>
            <person name="Fitzpatrick D.A."/>
            <person name="Frisvad J.C."/>
            <person name="Nielsen K.L."/>
        </authorList>
    </citation>
    <scope>NUCLEOTIDE SEQUENCE</scope>
    <source>
        <strain evidence="3">IBT 26290</strain>
    </source>
</reference>
<evidence type="ECO:0000313" key="3">
    <source>
        <dbReference type="EMBL" id="KAJ5151153.1"/>
    </source>
</evidence>
<dbReference type="Gene3D" id="3.30.70.100">
    <property type="match status" value="1"/>
</dbReference>
<dbReference type="EMBL" id="JAPQKN010000008">
    <property type="protein sequence ID" value="KAJ5151153.1"/>
    <property type="molecule type" value="Genomic_DNA"/>
</dbReference>
<dbReference type="GO" id="GO:0016491">
    <property type="term" value="F:oxidoreductase activity"/>
    <property type="evidence" value="ECO:0007669"/>
    <property type="project" value="InterPro"/>
</dbReference>
<dbReference type="InterPro" id="IPR011008">
    <property type="entry name" value="Dimeric_a/b-barrel"/>
</dbReference>
<reference evidence="3" key="1">
    <citation type="submission" date="2022-11" db="EMBL/GenBank/DDBJ databases">
        <authorList>
            <person name="Petersen C."/>
        </authorList>
    </citation>
    <scope>NUCLEOTIDE SEQUENCE</scope>
    <source>
        <strain evidence="3">IBT 26290</strain>
    </source>
</reference>
<dbReference type="Proteomes" id="UP001149163">
    <property type="component" value="Unassembled WGS sequence"/>
</dbReference>
<comment type="similarity">
    <text evidence="1">Belongs to the tpcK family.</text>
</comment>
<evidence type="ECO:0000313" key="4">
    <source>
        <dbReference type="Proteomes" id="UP001149163"/>
    </source>
</evidence>
<sequence>MTFRVLVYAHRKPGVSPEDFKQHYEAHIDLFKRLVGEDFPLTHRRTYIERTASDTAAVDASPRNATTPATVILGRQSDYDFDCLAELTFADRAAWDACTAKVLSPEIQAQIAADEAKFWDSSKTGVLVIGDVTETTK</sequence>
<dbReference type="Pfam" id="PF07110">
    <property type="entry name" value="EthD"/>
    <property type="match status" value="1"/>
</dbReference>
<gene>
    <name evidence="3" type="ORF">N7482_010405</name>
</gene>
<dbReference type="SUPFAM" id="SSF54909">
    <property type="entry name" value="Dimeric alpha+beta barrel"/>
    <property type="match status" value="1"/>
</dbReference>
<name>A0A9W9HLW9_9EURO</name>
<accession>A0A9W9HLW9</accession>
<dbReference type="RefSeq" id="XP_056538486.1">
    <property type="nucleotide sequence ID" value="XM_056692529.1"/>
</dbReference>
<evidence type="ECO:0000259" key="2">
    <source>
        <dbReference type="Pfam" id="PF07110"/>
    </source>
</evidence>
<organism evidence="3 4">
    <name type="scientific">Penicillium canariense</name>
    <dbReference type="NCBI Taxonomy" id="189055"/>
    <lineage>
        <taxon>Eukaryota</taxon>
        <taxon>Fungi</taxon>
        <taxon>Dikarya</taxon>
        <taxon>Ascomycota</taxon>
        <taxon>Pezizomycotina</taxon>
        <taxon>Eurotiomycetes</taxon>
        <taxon>Eurotiomycetidae</taxon>
        <taxon>Eurotiales</taxon>
        <taxon>Aspergillaceae</taxon>
        <taxon>Penicillium</taxon>
    </lineage>
</organism>
<protein>
    <recommendedName>
        <fullName evidence="2">EthD domain-containing protein</fullName>
    </recommendedName>
</protein>
<keyword evidence="4" id="KW-1185">Reference proteome</keyword>
<dbReference type="InterPro" id="IPR009799">
    <property type="entry name" value="EthD_dom"/>
</dbReference>
<comment type="caution">
    <text evidence="3">The sequence shown here is derived from an EMBL/GenBank/DDBJ whole genome shotgun (WGS) entry which is preliminary data.</text>
</comment>
<evidence type="ECO:0000256" key="1">
    <source>
        <dbReference type="ARBA" id="ARBA00005986"/>
    </source>
</evidence>
<dbReference type="AlphaFoldDB" id="A0A9W9HLW9"/>
<dbReference type="OrthoDB" id="2519291at2759"/>
<feature type="domain" description="EthD" evidence="2">
    <location>
        <begin position="12"/>
        <end position="122"/>
    </location>
</feature>